<keyword evidence="3" id="KW-1185">Reference proteome</keyword>
<reference evidence="2 3" key="1">
    <citation type="journal article" date="2021" name="Commun. Biol.">
        <title>The genome of Shorea leprosula (Dipterocarpaceae) highlights the ecological relevance of drought in aseasonal tropical rainforests.</title>
        <authorList>
            <person name="Ng K.K.S."/>
            <person name="Kobayashi M.J."/>
            <person name="Fawcett J.A."/>
            <person name="Hatakeyama M."/>
            <person name="Paape T."/>
            <person name="Ng C.H."/>
            <person name="Ang C.C."/>
            <person name="Tnah L.H."/>
            <person name="Lee C.T."/>
            <person name="Nishiyama T."/>
            <person name="Sese J."/>
            <person name="O'Brien M.J."/>
            <person name="Copetti D."/>
            <person name="Mohd Noor M.I."/>
            <person name="Ong R.C."/>
            <person name="Putra M."/>
            <person name="Sireger I.Z."/>
            <person name="Indrioko S."/>
            <person name="Kosugi Y."/>
            <person name="Izuno A."/>
            <person name="Isagi Y."/>
            <person name="Lee S.L."/>
            <person name="Shimizu K.K."/>
        </authorList>
    </citation>
    <scope>NUCLEOTIDE SEQUENCE [LARGE SCALE GENOMIC DNA]</scope>
    <source>
        <strain evidence="2">214</strain>
    </source>
</reference>
<keyword evidence="1" id="KW-1133">Transmembrane helix</keyword>
<evidence type="ECO:0000313" key="2">
    <source>
        <dbReference type="EMBL" id="GKV48175.1"/>
    </source>
</evidence>
<accession>A0AAV5ME47</accession>
<comment type="caution">
    <text evidence="2">The sequence shown here is derived from an EMBL/GenBank/DDBJ whole genome shotgun (WGS) entry which is preliminary data.</text>
</comment>
<keyword evidence="1" id="KW-0812">Transmembrane</keyword>
<protein>
    <submittedName>
        <fullName evidence="2">Uncharacterized protein</fullName>
    </submittedName>
</protein>
<evidence type="ECO:0000256" key="1">
    <source>
        <dbReference type="SAM" id="Phobius"/>
    </source>
</evidence>
<sequence length="56" mass="6203">MHGDQVDIKKLVSHMSSLACLHSHLLIHLTFPIIIVIASLLPCNVQLSSCFKSYSI</sequence>
<evidence type="ECO:0000313" key="3">
    <source>
        <dbReference type="Proteomes" id="UP001054252"/>
    </source>
</evidence>
<dbReference type="AlphaFoldDB" id="A0AAV5ME47"/>
<gene>
    <name evidence="2" type="ORF">SLEP1_g55002</name>
</gene>
<organism evidence="2 3">
    <name type="scientific">Rubroshorea leprosula</name>
    <dbReference type="NCBI Taxonomy" id="152421"/>
    <lineage>
        <taxon>Eukaryota</taxon>
        <taxon>Viridiplantae</taxon>
        <taxon>Streptophyta</taxon>
        <taxon>Embryophyta</taxon>
        <taxon>Tracheophyta</taxon>
        <taxon>Spermatophyta</taxon>
        <taxon>Magnoliopsida</taxon>
        <taxon>eudicotyledons</taxon>
        <taxon>Gunneridae</taxon>
        <taxon>Pentapetalae</taxon>
        <taxon>rosids</taxon>
        <taxon>malvids</taxon>
        <taxon>Malvales</taxon>
        <taxon>Dipterocarpaceae</taxon>
        <taxon>Rubroshorea</taxon>
    </lineage>
</organism>
<name>A0AAV5ME47_9ROSI</name>
<proteinExistence type="predicted"/>
<dbReference type="Proteomes" id="UP001054252">
    <property type="component" value="Unassembled WGS sequence"/>
</dbReference>
<feature type="transmembrane region" description="Helical" evidence="1">
    <location>
        <begin position="21"/>
        <end position="41"/>
    </location>
</feature>
<dbReference type="EMBL" id="BPVZ01000248">
    <property type="protein sequence ID" value="GKV48175.1"/>
    <property type="molecule type" value="Genomic_DNA"/>
</dbReference>
<keyword evidence="1" id="KW-0472">Membrane</keyword>